<dbReference type="Pfam" id="PF00319">
    <property type="entry name" value="SRF-TF"/>
    <property type="match status" value="1"/>
</dbReference>
<dbReference type="PRINTS" id="PR00404">
    <property type="entry name" value="MADSDOMAIN"/>
</dbReference>
<evidence type="ECO:0000256" key="3">
    <source>
        <dbReference type="ARBA" id="ARBA00023125"/>
    </source>
</evidence>
<keyword evidence="2" id="KW-0805">Transcription regulation</keyword>
<evidence type="ECO:0000313" key="9">
    <source>
        <dbReference type="Proteomes" id="UP000289738"/>
    </source>
</evidence>
<reference evidence="8 9" key="1">
    <citation type="submission" date="2019-01" db="EMBL/GenBank/DDBJ databases">
        <title>Sequencing of cultivated peanut Arachis hypogaea provides insights into genome evolution and oil improvement.</title>
        <authorList>
            <person name="Chen X."/>
        </authorList>
    </citation>
    <scope>NUCLEOTIDE SEQUENCE [LARGE SCALE GENOMIC DNA]</scope>
    <source>
        <strain evidence="9">cv. Fuhuasheng</strain>
        <tissue evidence="8">Leaves</tissue>
    </source>
</reference>
<dbReference type="InterPro" id="IPR002487">
    <property type="entry name" value="TF_Kbox"/>
</dbReference>
<organism evidence="8 9">
    <name type="scientific">Arachis hypogaea</name>
    <name type="common">Peanut</name>
    <dbReference type="NCBI Taxonomy" id="3818"/>
    <lineage>
        <taxon>Eukaryota</taxon>
        <taxon>Viridiplantae</taxon>
        <taxon>Streptophyta</taxon>
        <taxon>Embryophyta</taxon>
        <taxon>Tracheophyta</taxon>
        <taxon>Spermatophyta</taxon>
        <taxon>Magnoliopsida</taxon>
        <taxon>eudicotyledons</taxon>
        <taxon>Gunneridae</taxon>
        <taxon>Pentapetalae</taxon>
        <taxon>rosids</taxon>
        <taxon>fabids</taxon>
        <taxon>Fabales</taxon>
        <taxon>Fabaceae</taxon>
        <taxon>Papilionoideae</taxon>
        <taxon>50 kb inversion clade</taxon>
        <taxon>dalbergioids sensu lato</taxon>
        <taxon>Dalbergieae</taxon>
        <taxon>Pterocarpus clade</taxon>
        <taxon>Arachis</taxon>
    </lineage>
</organism>
<dbReference type="GO" id="GO:0003700">
    <property type="term" value="F:DNA-binding transcription factor activity"/>
    <property type="evidence" value="ECO:0007669"/>
    <property type="project" value="InterPro"/>
</dbReference>
<proteinExistence type="predicted"/>
<evidence type="ECO:0000256" key="1">
    <source>
        <dbReference type="ARBA" id="ARBA00004123"/>
    </source>
</evidence>
<evidence type="ECO:0000256" key="5">
    <source>
        <dbReference type="ARBA" id="ARBA00023242"/>
    </source>
</evidence>
<protein>
    <recommendedName>
        <fullName evidence="7">MADS-box domain-containing protein</fullName>
    </recommendedName>
</protein>
<comment type="subcellular location">
    <subcellularLocation>
        <location evidence="1">Nucleus</location>
    </subcellularLocation>
</comment>
<accession>A0A445AWC0</accession>
<keyword evidence="9" id="KW-1185">Reference proteome</keyword>
<dbReference type="OrthoDB" id="1898716at2759"/>
<dbReference type="SMART" id="SM00432">
    <property type="entry name" value="MADS"/>
    <property type="match status" value="1"/>
</dbReference>
<evidence type="ECO:0000256" key="4">
    <source>
        <dbReference type="ARBA" id="ARBA00023163"/>
    </source>
</evidence>
<name>A0A445AWC0_ARAHY</name>
<dbReference type="GO" id="GO:0045944">
    <property type="term" value="P:positive regulation of transcription by RNA polymerase II"/>
    <property type="evidence" value="ECO:0007669"/>
    <property type="project" value="InterPro"/>
</dbReference>
<dbReference type="CDD" id="cd00265">
    <property type="entry name" value="MADS_MEF2_like"/>
    <property type="match status" value="1"/>
</dbReference>
<dbReference type="SMR" id="A0A445AWC0"/>
<dbReference type="InterPro" id="IPR033896">
    <property type="entry name" value="MEF2-like_N"/>
</dbReference>
<dbReference type="EMBL" id="SDMP01000011">
    <property type="protein sequence ID" value="RYR30666.1"/>
    <property type="molecule type" value="Genomic_DNA"/>
</dbReference>
<gene>
    <name evidence="8" type="ORF">Ahy_B01g055416</name>
</gene>
<dbReference type="InterPro" id="IPR050142">
    <property type="entry name" value="MADS-box/MEF2_TF"/>
</dbReference>
<sequence>MGRGKIEIKLIQNPTNRQVTYSKRRNGIFKKAHELSVLCDAKVSLIMFSKNNKMHEYIGPGLSTKKFIDQYRKTLGDIDLWHSHYEKMLENLKKLKDTNNKLRRQIRNRIGEGSLDMDDMSSQQLRTLEEDMVSAIAKIRHCQPPSRRHSFHPHLLCARREALSAAATLLLITVYMCSS</sequence>
<dbReference type="AlphaFoldDB" id="A0A445AWC0"/>
<dbReference type="InterPro" id="IPR036879">
    <property type="entry name" value="TF_MADSbox_sf"/>
</dbReference>
<keyword evidence="4" id="KW-0804">Transcription</keyword>
<keyword evidence="6" id="KW-0175">Coiled coil</keyword>
<evidence type="ECO:0000313" key="8">
    <source>
        <dbReference type="EMBL" id="RYR30666.1"/>
    </source>
</evidence>
<keyword evidence="5" id="KW-0539">Nucleus</keyword>
<comment type="caution">
    <text evidence="8">The sequence shown here is derived from an EMBL/GenBank/DDBJ whole genome shotgun (WGS) entry which is preliminary data.</text>
</comment>
<feature type="coiled-coil region" evidence="6">
    <location>
        <begin position="85"/>
        <end position="112"/>
    </location>
</feature>
<evidence type="ECO:0000256" key="6">
    <source>
        <dbReference type="SAM" id="Coils"/>
    </source>
</evidence>
<dbReference type="PROSITE" id="PS00350">
    <property type="entry name" value="MADS_BOX_1"/>
    <property type="match status" value="1"/>
</dbReference>
<dbReference type="GO" id="GO:0005634">
    <property type="term" value="C:nucleus"/>
    <property type="evidence" value="ECO:0007669"/>
    <property type="project" value="UniProtKB-SubCell"/>
</dbReference>
<dbReference type="GO" id="GO:0000977">
    <property type="term" value="F:RNA polymerase II transcription regulatory region sequence-specific DNA binding"/>
    <property type="evidence" value="ECO:0007669"/>
    <property type="project" value="InterPro"/>
</dbReference>
<evidence type="ECO:0000256" key="2">
    <source>
        <dbReference type="ARBA" id="ARBA00023015"/>
    </source>
</evidence>
<dbReference type="InterPro" id="IPR002100">
    <property type="entry name" value="TF_MADSbox"/>
</dbReference>
<dbReference type="Gramene" id="arahy.Tifrunner.gnm2.ann2.Ah11g448300.1">
    <property type="protein sequence ID" value="arahy.Tifrunner.gnm2.ann2.Ah11g448300.1-CDS"/>
    <property type="gene ID" value="arahy.Tifrunner.gnm2.ann2.Ah11g448300"/>
</dbReference>
<evidence type="ECO:0000259" key="7">
    <source>
        <dbReference type="PROSITE" id="PS50066"/>
    </source>
</evidence>
<feature type="domain" description="MADS-box" evidence="7">
    <location>
        <begin position="1"/>
        <end position="61"/>
    </location>
</feature>
<keyword evidence="3" id="KW-0238">DNA-binding</keyword>
<dbReference type="Gene3D" id="3.40.1810.10">
    <property type="entry name" value="Transcription factor, MADS-box"/>
    <property type="match status" value="1"/>
</dbReference>
<dbReference type="GO" id="GO:0046983">
    <property type="term" value="F:protein dimerization activity"/>
    <property type="evidence" value="ECO:0007669"/>
    <property type="project" value="InterPro"/>
</dbReference>
<dbReference type="PANTHER" id="PTHR48019">
    <property type="entry name" value="SERUM RESPONSE FACTOR HOMOLOG"/>
    <property type="match status" value="1"/>
</dbReference>
<dbReference type="Proteomes" id="UP000289738">
    <property type="component" value="Chromosome B01"/>
</dbReference>
<dbReference type="Pfam" id="PF01486">
    <property type="entry name" value="K-box"/>
    <property type="match status" value="1"/>
</dbReference>
<dbReference type="SUPFAM" id="SSF55455">
    <property type="entry name" value="SRF-like"/>
    <property type="match status" value="1"/>
</dbReference>
<dbReference type="PROSITE" id="PS50066">
    <property type="entry name" value="MADS_BOX_2"/>
    <property type="match status" value="1"/>
</dbReference>